<reference evidence="4" key="1">
    <citation type="submission" date="2012-02" db="EMBL/GenBank/DDBJ databases">
        <title>Genome sequencing of Giardia lamblia Genotypes A2 and B isolates (DH and GS) and comparative analysis with the genomes of Genotypes A1 and E (WB and Pig).</title>
        <authorList>
            <person name="Adam R."/>
            <person name="Dahlstrom E."/>
            <person name="Martens C."/>
            <person name="Bruno D."/>
            <person name="Barbian K."/>
            <person name="Porcella S.F."/>
            <person name="Nash T."/>
        </authorList>
    </citation>
    <scope>NUCLEOTIDE SEQUENCE</scope>
    <source>
        <strain evidence="4">DH</strain>
    </source>
</reference>
<keyword evidence="2" id="KW-0472">Membrane</keyword>
<keyword evidence="1" id="KW-0040">ANK repeat</keyword>
<organism evidence="3 4">
    <name type="scientific">Giardia intestinalis</name>
    <name type="common">Giardia lamblia</name>
    <dbReference type="NCBI Taxonomy" id="5741"/>
    <lineage>
        <taxon>Eukaryota</taxon>
        <taxon>Metamonada</taxon>
        <taxon>Diplomonadida</taxon>
        <taxon>Hexamitidae</taxon>
        <taxon>Giardiinae</taxon>
        <taxon>Giardia</taxon>
    </lineage>
</organism>
<feature type="repeat" description="ANK" evidence="1">
    <location>
        <begin position="85"/>
        <end position="117"/>
    </location>
</feature>
<reference evidence="3 4" key="2">
    <citation type="journal article" date="2013" name="Genome Biol. Evol.">
        <title>Genome sequencing of Giardia lamblia genotypes A2 and B isolates (DH and GS) and comparative analysis with the genomes of genotypes A1 and E (WB and Pig).</title>
        <authorList>
            <person name="Adam R.D."/>
            <person name="Dahlstrom E.W."/>
            <person name="Martens C.A."/>
            <person name="Bruno D.P."/>
            <person name="Barbian K.D."/>
            <person name="Ricklefs S.M."/>
            <person name="Hernandez M.M."/>
            <person name="Narla N.P."/>
            <person name="Patel R.B."/>
            <person name="Porcella S.F."/>
            <person name="Nash T.E."/>
        </authorList>
    </citation>
    <scope>NUCLEOTIDE SEQUENCE [LARGE SCALE GENOMIC DNA]</scope>
    <source>
        <strain evidence="3 4">DH</strain>
    </source>
</reference>
<proteinExistence type="predicted"/>
<dbReference type="InterPro" id="IPR002110">
    <property type="entry name" value="Ankyrin_rpt"/>
</dbReference>
<accession>V6TAG7</accession>
<feature type="transmembrane region" description="Helical" evidence="2">
    <location>
        <begin position="282"/>
        <end position="303"/>
    </location>
</feature>
<dbReference type="VEuPathDB" id="GiardiaDB:DHA2_152407"/>
<evidence type="ECO:0000313" key="3">
    <source>
        <dbReference type="EMBL" id="ESU35871.1"/>
    </source>
</evidence>
<dbReference type="InterPro" id="IPR036770">
    <property type="entry name" value="Ankyrin_rpt-contain_sf"/>
</dbReference>
<name>V6TAG7_GIAIN</name>
<dbReference type="AlphaFoldDB" id="V6TAG7"/>
<protein>
    <submittedName>
        <fullName evidence="3">Ankyrin repeat protein</fullName>
    </submittedName>
</protein>
<dbReference type="VEuPathDB" id="GiardiaDB:GL50581_4349"/>
<evidence type="ECO:0000256" key="2">
    <source>
        <dbReference type="SAM" id="Phobius"/>
    </source>
</evidence>
<dbReference type="Gene3D" id="1.25.40.20">
    <property type="entry name" value="Ankyrin repeat-containing domain"/>
    <property type="match status" value="1"/>
</dbReference>
<sequence>MMHEKSLLVLWQDSCLKKSMPLDTVEDWFKAVEADNLDLIEDNVWIYGPKKDENGETALMMAVRKKRHVIIPVLMPNAITLCNNEGKTALMIAAELDDPDTCSLLVESEANVCTSDGKTALHIAAISNAYHAVRALTESLEVSKDKNGKTALDLAIDGNCLRSVKALLAHGTWTRYGQLKDYLQIAERHNYSELAEYLRGIIADIPQNATDDMYLNRVIDPIEDIVSAVPSVSNIKVDDSLMTKTAATLPPPNKKNSCCGQCVGGVCSTGLNAHLCKLKSGAVRAVAGLVVVALLSILFRLFLNKE</sequence>
<keyword evidence="2" id="KW-0812">Transmembrane</keyword>
<dbReference type="SMART" id="SM00248">
    <property type="entry name" value="ANK"/>
    <property type="match status" value="4"/>
</dbReference>
<dbReference type="PROSITE" id="PS50088">
    <property type="entry name" value="ANK_REPEAT"/>
    <property type="match status" value="1"/>
</dbReference>
<evidence type="ECO:0000313" key="4">
    <source>
        <dbReference type="Proteomes" id="UP000018320"/>
    </source>
</evidence>
<dbReference type="SUPFAM" id="SSF48403">
    <property type="entry name" value="Ankyrin repeat"/>
    <property type="match status" value="1"/>
</dbReference>
<dbReference type="EMBL" id="AHGT01000065">
    <property type="protein sequence ID" value="ESU35871.1"/>
    <property type="molecule type" value="Genomic_DNA"/>
</dbReference>
<dbReference type="VEuPathDB" id="GiardiaDB:QR46_0254"/>
<dbReference type="PANTHER" id="PTHR24120">
    <property type="entry name" value="GH07239P"/>
    <property type="match status" value="1"/>
</dbReference>
<dbReference type="VEuPathDB" id="GiardiaDB:GL50803_004767"/>
<keyword evidence="2" id="KW-1133">Transmembrane helix</keyword>
<dbReference type="Proteomes" id="UP000018320">
    <property type="component" value="Unassembled WGS sequence"/>
</dbReference>
<dbReference type="Pfam" id="PF12796">
    <property type="entry name" value="Ank_2"/>
    <property type="match status" value="1"/>
</dbReference>
<dbReference type="PANTHER" id="PTHR24120:SF4">
    <property type="entry name" value="GH07239P"/>
    <property type="match status" value="1"/>
</dbReference>
<evidence type="ECO:0000256" key="1">
    <source>
        <dbReference type="PROSITE-ProRule" id="PRU00023"/>
    </source>
</evidence>
<gene>
    <name evidence="3" type="ORF">DHA2_152407</name>
</gene>
<comment type="caution">
    <text evidence="3">The sequence shown here is derived from an EMBL/GenBank/DDBJ whole genome shotgun (WGS) entry which is preliminary data.</text>
</comment>